<evidence type="ECO:0000259" key="8">
    <source>
        <dbReference type="PROSITE" id="PS50221"/>
    </source>
</evidence>
<dbReference type="GO" id="GO:0016020">
    <property type="term" value="C:membrane"/>
    <property type="evidence" value="ECO:0007669"/>
    <property type="project" value="UniProtKB-SubCell"/>
</dbReference>
<feature type="transmembrane region" description="Helical" evidence="7">
    <location>
        <begin position="275"/>
        <end position="299"/>
    </location>
</feature>
<organism evidence="10 11">
    <name type="scientific">Strongylocentrotus purpuratus</name>
    <name type="common">Purple sea urchin</name>
    <dbReference type="NCBI Taxonomy" id="7668"/>
    <lineage>
        <taxon>Eukaryota</taxon>
        <taxon>Metazoa</taxon>
        <taxon>Echinodermata</taxon>
        <taxon>Eleutherozoa</taxon>
        <taxon>Echinozoa</taxon>
        <taxon>Echinoidea</taxon>
        <taxon>Euechinoidea</taxon>
        <taxon>Echinacea</taxon>
        <taxon>Camarodonta</taxon>
        <taxon>Echinidea</taxon>
        <taxon>Strongylocentrotidae</taxon>
        <taxon>Strongylocentrotus</taxon>
    </lineage>
</organism>
<feature type="transmembrane region" description="Helical" evidence="7">
    <location>
        <begin position="438"/>
        <end position="461"/>
    </location>
</feature>
<evidence type="ECO:0000259" key="9">
    <source>
        <dbReference type="PROSITE" id="PS50261"/>
    </source>
</evidence>
<dbReference type="InParanoid" id="A0A7M7PSX7"/>
<evidence type="ECO:0000256" key="1">
    <source>
        <dbReference type="ARBA" id="ARBA00004141"/>
    </source>
</evidence>
<dbReference type="InterPro" id="IPR000832">
    <property type="entry name" value="GPCR_2_secretin-like"/>
</dbReference>
<dbReference type="InterPro" id="IPR046338">
    <property type="entry name" value="GAIN_dom_sf"/>
</dbReference>
<evidence type="ECO:0000313" key="10">
    <source>
        <dbReference type="EnsemblMetazoa" id="XP_030855965"/>
    </source>
</evidence>
<dbReference type="Gene3D" id="2.60.220.50">
    <property type="match status" value="1"/>
</dbReference>
<dbReference type="CDD" id="cd15040">
    <property type="entry name" value="7tmB2_Adhesion"/>
    <property type="match status" value="1"/>
</dbReference>
<feature type="transmembrane region" description="Helical" evidence="7">
    <location>
        <begin position="320"/>
        <end position="342"/>
    </location>
</feature>
<reference evidence="10" key="2">
    <citation type="submission" date="2021-01" db="UniProtKB">
        <authorList>
            <consortium name="EnsemblMetazoa"/>
        </authorList>
    </citation>
    <scope>IDENTIFICATION</scope>
</reference>
<feature type="domain" description="GAIN-B" evidence="8">
    <location>
        <begin position="33"/>
        <end position="204"/>
    </location>
</feature>
<evidence type="ECO:0000256" key="4">
    <source>
        <dbReference type="ARBA" id="ARBA00023136"/>
    </source>
</evidence>
<feature type="domain" description="G-protein coupled receptors family 2 profile 2" evidence="9">
    <location>
        <begin position="214"/>
        <end position="463"/>
    </location>
</feature>
<dbReference type="InterPro" id="IPR057244">
    <property type="entry name" value="GAIN_B"/>
</dbReference>
<feature type="transmembrane region" description="Helical" evidence="7">
    <location>
        <begin position="362"/>
        <end position="390"/>
    </location>
</feature>
<feature type="transmembrane region" description="Helical" evidence="7">
    <location>
        <begin position="411"/>
        <end position="432"/>
    </location>
</feature>
<dbReference type="KEGG" id="spu:105437739"/>
<dbReference type="EnsemblMetazoa" id="XM_031000105">
    <property type="protein sequence ID" value="XP_030855965"/>
    <property type="gene ID" value="LOC105437739"/>
</dbReference>
<feature type="transmembrane region" description="Helical" evidence="7">
    <location>
        <begin position="250"/>
        <end position="269"/>
    </location>
</feature>
<keyword evidence="5" id="KW-1015">Disulfide bond</keyword>
<keyword evidence="3 7" id="KW-1133">Transmembrane helix</keyword>
<dbReference type="SUPFAM" id="SSF81321">
    <property type="entry name" value="Family A G protein-coupled receptor-like"/>
    <property type="match status" value="1"/>
</dbReference>
<dbReference type="PROSITE" id="PS50221">
    <property type="entry name" value="GAIN_B"/>
    <property type="match status" value="1"/>
</dbReference>
<dbReference type="InterPro" id="IPR017981">
    <property type="entry name" value="GPCR_2-like_7TM"/>
</dbReference>
<name>A0A7M7PSX7_STRPU</name>
<evidence type="ECO:0000256" key="5">
    <source>
        <dbReference type="ARBA" id="ARBA00023157"/>
    </source>
</evidence>
<feature type="compositionally biased region" description="Low complexity" evidence="6">
    <location>
        <begin position="486"/>
        <end position="505"/>
    </location>
</feature>
<dbReference type="OMA" id="CYPAGAG"/>
<evidence type="ECO:0000256" key="2">
    <source>
        <dbReference type="ARBA" id="ARBA00022692"/>
    </source>
</evidence>
<dbReference type="Pfam" id="PF01825">
    <property type="entry name" value="GPS"/>
    <property type="match status" value="1"/>
</dbReference>
<evidence type="ECO:0000313" key="11">
    <source>
        <dbReference type="Proteomes" id="UP000007110"/>
    </source>
</evidence>
<evidence type="ECO:0000256" key="7">
    <source>
        <dbReference type="SAM" id="Phobius"/>
    </source>
</evidence>
<sequence>MCTLISACLVQVSEYSFHHFQTGLTFIYAIDDPRRPLSPEHIFVYIGNSGNIDPGDMPIQARISLPTSLGRRIRRNSSRVSFVIYRTTALFLSPSLIEFNANQTDFSRVANTRVISASIDSMPISNLSEPVVTSYHPIFTEANENIDNVTNPVCVFWDFDADEGDGNWSRDGCRLTTSGFIHEYRCQCDHLTNFAILMDIYGNTLLTDYQDYVLEILSYVGCCLSSVCLGLTLLTFLSSKKLRKSQANRILASLSASLLSLYITFLLLLSLNHVTMVTCGVIVGFLHYSLLSSACWMAVESFNMYLMVIRVFDRGGIPHFMLRAAVFALGTPAMIVGITSGIARQRYMSYSEDRQCGFLTLWPLVGGVLVPLAILILYDALIFALVMRRLTRKVAGKQITKPKYIERLRRLHNAMALIVLMGLTWGVGYLTSIQVASLAFQIIFIILNSLQGVYLFLFYCLRNPIARTHWRNLLCPRRMPSREKATVVSTCSSSSGNRSRPQSGNPGPDDTPDDEGKKTYDQDVKWYRKIGIDFCHVSSKQRRADASVYTIELSPSLPTSVMSKKIPYDGVFAFDNDAIDDMMEQMEHVY</sequence>
<dbReference type="PANTHER" id="PTHR45692">
    <property type="entry name" value="G_PROTEIN_RECEP_F2_4 DOMAIN-CONTAINING PROTEIN"/>
    <property type="match status" value="1"/>
</dbReference>
<dbReference type="SMART" id="SM00303">
    <property type="entry name" value="GPS"/>
    <property type="match status" value="1"/>
</dbReference>
<reference evidence="11" key="1">
    <citation type="submission" date="2015-02" db="EMBL/GenBank/DDBJ databases">
        <title>Genome sequencing for Strongylocentrotus purpuratus.</title>
        <authorList>
            <person name="Murali S."/>
            <person name="Liu Y."/>
            <person name="Vee V."/>
            <person name="English A."/>
            <person name="Wang M."/>
            <person name="Skinner E."/>
            <person name="Han Y."/>
            <person name="Muzny D.M."/>
            <person name="Worley K.C."/>
            <person name="Gibbs R.A."/>
        </authorList>
    </citation>
    <scope>NUCLEOTIDE SEQUENCE</scope>
</reference>
<feature type="region of interest" description="Disordered" evidence="6">
    <location>
        <begin position="486"/>
        <end position="518"/>
    </location>
</feature>
<accession>A0A7M7PSX7</accession>
<comment type="subcellular location">
    <subcellularLocation>
        <location evidence="1">Membrane</location>
        <topology evidence="1">Multi-pass membrane protein</topology>
    </subcellularLocation>
</comment>
<dbReference type="AlphaFoldDB" id="A0A7M7PSX7"/>
<dbReference type="PRINTS" id="PR00249">
    <property type="entry name" value="GPCRSECRETIN"/>
</dbReference>
<dbReference type="OrthoDB" id="10037534at2759"/>
<feature type="transmembrane region" description="Helical" evidence="7">
    <location>
        <begin position="216"/>
        <end position="238"/>
    </location>
</feature>
<dbReference type="GO" id="GO:0007166">
    <property type="term" value="P:cell surface receptor signaling pathway"/>
    <property type="evidence" value="ECO:0007669"/>
    <property type="project" value="InterPro"/>
</dbReference>
<dbReference type="Proteomes" id="UP000007110">
    <property type="component" value="Unassembled WGS sequence"/>
</dbReference>
<dbReference type="PANTHER" id="PTHR45692:SF1">
    <property type="entry name" value="G-PROTEIN COUPLED RECEPTORS FAMILY 2 PROFILE 2 DOMAIN-CONTAINING PROTEIN"/>
    <property type="match status" value="1"/>
</dbReference>
<keyword evidence="4 7" id="KW-0472">Membrane</keyword>
<keyword evidence="11" id="KW-1185">Reference proteome</keyword>
<keyword evidence="2 7" id="KW-0812">Transmembrane</keyword>
<dbReference type="GO" id="GO:0004930">
    <property type="term" value="F:G protein-coupled receptor activity"/>
    <property type="evidence" value="ECO:0007669"/>
    <property type="project" value="InterPro"/>
</dbReference>
<evidence type="ECO:0000256" key="6">
    <source>
        <dbReference type="SAM" id="MobiDB-lite"/>
    </source>
</evidence>
<dbReference type="Gene3D" id="1.20.1070.10">
    <property type="entry name" value="Rhodopsin 7-helix transmembrane proteins"/>
    <property type="match status" value="1"/>
</dbReference>
<proteinExistence type="predicted"/>
<dbReference type="GeneID" id="105437739"/>
<dbReference type="Pfam" id="PF00002">
    <property type="entry name" value="7tm_2"/>
    <property type="match status" value="1"/>
</dbReference>
<dbReference type="RefSeq" id="XP_030855965.1">
    <property type="nucleotide sequence ID" value="XM_031000105.1"/>
</dbReference>
<dbReference type="InterPro" id="IPR000203">
    <property type="entry name" value="GPS"/>
</dbReference>
<evidence type="ECO:0000256" key="3">
    <source>
        <dbReference type="ARBA" id="ARBA00022989"/>
    </source>
</evidence>
<dbReference type="PROSITE" id="PS50261">
    <property type="entry name" value="G_PROTEIN_RECEP_F2_4"/>
    <property type="match status" value="1"/>
</dbReference>
<protein>
    <submittedName>
        <fullName evidence="10">Uncharacterized protein</fullName>
    </submittedName>
</protein>